<dbReference type="PANTHER" id="PTHR12203">
    <property type="entry name" value="KDEL LYS-ASP-GLU-LEU CONTAINING - RELATED"/>
    <property type="match status" value="1"/>
</dbReference>
<proteinExistence type="inferred from homology"/>
<accession>A0A7N0TH08</accession>
<comment type="similarity">
    <text evidence="1">Belongs to the glycosyltransferase 90 family.</text>
</comment>
<protein>
    <recommendedName>
        <fullName evidence="4">Glycosyl transferase CAP10 domain-containing protein</fullName>
    </recommendedName>
</protein>
<dbReference type="Proteomes" id="UP000594263">
    <property type="component" value="Unplaced"/>
</dbReference>
<feature type="domain" description="Glycosyl transferase CAP10" evidence="4">
    <location>
        <begin position="182"/>
        <end position="425"/>
    </location>
</feature>
<keyword evidence="3" id="KW-0812">Transmembrane</keyword>
<name>A0A7N0TH08_KALFE</name>
<dbReference type="Gramene" id="Kaladp0036s0270.1.v1.1">
    <property type="protein sequence ID" value="Kaladp0036s0270.1.v1.1"/>
    <property type="gene ID" value="Kaladp0036s0270.v1.1"/>
</dbReference>
<dbReference type="Pfam" id="PF05686">
    <property type="entry name" value="Glyco_transf_90"/>
    <property type="match status" value="1"/>
</dbReference>
<evidence type="ECO:0000313" key="6">
    <source>
        <dbReference type="Proteomes" id="UP000594263"/>
    </source>
</evidence>
<dbReference type="InterPro" id="IPR006598">
    <property type="entry name" value="CAP10"/>
</dbReference>
<evidence type="ECO:0000256" key="3">
    <source>
        <dbReference type="SAM" id="Phobius"/>
    </source>
</evidence>
<feature type="transmembrane region" description="Helical" evidence="3">
    <location>
        <begin position="16"/>
        <end position="35"/>
    </location>
</feature>
<keyword evidence="3" id="KW-1133">Transmembrane helix</keyword>
<organism evidence="5 6">
    <name type="scientific">Kalanchoe fedtschenkoi</name>
    <name type="common">Lavender scallops</name>
    <name type="synonym">South American air plant</name>
    <dbReference type="NCBI Taxonomy" id="63787"/>
    <lineage>
        <taxon>Eukaryota</taxon>
        <taxon>Viridiplantae</taxon>
        <taxon>Streptophyta</taxon>
        <taxon>Embryophyta</taxon>
        <taxon>Tracheophyta</taxon>
        <taxon>Spermatophyta</taxon>
        <taxon>Magnoliopsida</taxon>
        <taxon>eudicotyledons</taxon>
        <taxon>Gunneridae</taxon>
        <taxon>Pentapetalae</taxon>
        <taxon>Saxifragales</taxon>
        <taxon>Crassulaceae</taxon>
        <taxon>Kalanchoe</taxon>
    </lineage>
</organism>
<keyword evidence="2" id="KW-0808">Transferase</keyword>
<evidence type="ECO:0000313" key="5">
    <source>
        <dbReference type="EnsemblPlants" id="Kaladp0036s0270.1.v1.1"/>
    </source>
</evidence>
<keyword evidence="6" id="KW-1185">Reference proteome</keyword>
<dbReference type="InterPro" id="IPR051091">
    <property type="entry name" value="O-Glucosyltr/Glycosyltrsf_90"/>
</dbReference>
<keyword evidence="3" id="KW-0472">Membrane</keyword>
<dbReference type="EnsemblPlants" id="Kaladp0036s0270.1.v1.1">
    <property type="protein sequence ID" value="Kaladp0036s0270.1.v1.1"/>
    <property type="gene ID" value="Kaladp0036s0270.v1.1"/>
</dbReference>
<evidence type="ECO:0000256" key="2">
    <source>
        <dbReference type="ARBA" id="ARBA00022679"/>
    </source>
</evidence>
<evidence type="ECO:0000259" key="4">
    <source>
        <dbReference type="SMART" id="SM00672"/>
    </source>
</evidence>
<reference evidence="5" key="1">
    <citation type="submission" date="2021-01" db="UniProtKB">
        <authorList>
            <consortium name="EnsemblPlants"/>
        </authorList>
    </citation>
    <scope>IDENTIFICATION</scope>
</reference>
<dbReference type="GO" id="GO:0016740">
    <property type="term" value="F:transferase activity"/>
    <property type="evidence" value="ECO:0007669"/>
    <property type="project" value="UniProtKB-KW"/>
</dbReference>
<dbReference type="PANTHER" id="PTHR12203:SF35">
    <property type="entry name" value="PROTEIN O-GLUCOSYLTRANSFERASE 1"/>
    <property type="match status" value="1"/>
</dbReference>
<dbReference type="OMA" id="PRWIQHW"/>
<sequence length="502" mass="58202">MPVAFRSSKSSHFPRFILKSFIFIALFSLIVLVLYKVAEHVESIASQIKTVAGHNLKPTPWHRFPQKTFDDESRFGQASKIIRCSYLMKCSSSRRPVPKKWHLREGQGQCPDFFRWIHHDLEPWSMTKISTTHLMKAKKFAAFRVVIVDGRLYTEFYHDCFQTRAMFTIWGLLQLLKRYPGHIPDVDLMFDCMDKPFIERDKHRAMPLPLFRYCTTPQHFDIPFPDWSFWGWPETNIQHWDKQFKDIKQGSQAVTWIDRLAFAYWKGNPDTGSPARSELLHCNDTLKWGAQILRQNWAAEAEAGFKDSNLSNQCKHRYKIYAEGYAWSVSLKYILSCGSTTLMIAPKYEDFFTRGLMPKDSYWPIPPTEFCPAIKFAVDWGNGNTAAAEAIGQRAQQLMETLTMDRVYDYMFHLLSEYSSLQDFKPAPPPSAFEVCESSLLCFANQIQTKFLKNSAASPSPNPPFKIPPHDPALIDSWIKQKTENINEVENMRQVNPGQPQH</sequence>
<evidence type="ECO:0000256" key="1">
    <source>
        <dbReference type="ARBA" id="ARBA00010118"/>
    </source>
</evidence>
<dbReference type="SMART" id="SM00672">
    <property type="entry name" value="CAP10"/>
    <property type="match status" value="1"/>
</dbReference>
<dbReference type="AlphaFoldDB" id="A0A7N0TH08"/>